<name>A0ABX3NZ68_9BACT</name>
<organism evidence="1 2">
    <name type="scientific">Niastella koreensis</name>
    <dbReference type="NCBI Taxonomy" id="354356"/>
    <lineage>
        <taxon>Bacteria</taxon>
        <taxon>Pseudomonadati</taxon>
        <taxon>Bacteroidota</taxon>
        <taxon>Chitinophagia</taxon>
        <taxon>Chitinophagales</taxon>
        <taxon>Chitinophagaceae</taxon>
        <taxon>Niastella</taxon>
    </lineage>
</organism>
<proteinExistence type="predicted"/>
<dbReference type="Proteomes" id="UP000192277">
    <property type="component" value="Unassembled WGS sequence"/>
</dbReference>
<protein>
    <submittedName>
        <fullName evidence="1">Uncharacterized protein</fullName>
    </submittedName>
</protein>
<accession>A0ABX3NZ68</accession>
<gene>
    <name evidence="1" type="ORF">A4D02_27550</name>
</gene>
<evidence type="ECO:0000313" key="2">
    <source>
        <dbReference type="Proteomes" id="UP000192277"/>
    </source>
</evidence>
<reference evidence="1 2" key="1">
    <citation type="submission" date="2016-04" db="EMBL/GenBank/DDBJ databases">
        <authorList>
            <person name="Chen L."/>
            <person name="Zhuang W."/>
            <person name="Wang G."/>
        </authorList>
    </citation>
    <scope>NUCLEOTIDE SEQUENCE [LARGE SCALE GENOMIC DNA]</scope>
    <source>
        <strain evidence="2">GR20</strain>
    </source>
</reference>
<comment type="caution">
    <text evidence="1">The sequence shown here is derived from an EMBL/GenBank/DDBJ whole genome shotgun (WGS) entry which is preliminary data.</text>
</comment>
<keyword evidence="2" id="KW-1185">Reference proteome</keyword>
<sequence>MKVLAFAFFIVTAQIHRNNLQSIAEIINIQSVLIINGLSLKININSSISRFDNSFKWGTKLKRLVNNFYEAFLFILWN</sequence>
<evidence type="ECO:0000313" key="1">
    <source>
        <dbReference type="EMBL" id="OQP50187.1"/>
    </source>
</evidence>
<dbReference type="EMBL" id="LWBO01000007">
    <property type="protein sequence ID" value="OQP50187.1"/>
    <property type="molecule type" value="Genomic_DNA"/>
</dbReference>